<dbReference type="EMBL" id="CP016043">
    <property type="protein sequence ID" value="AOV97018.1"/>
    <property type="molecule type" value="Genomic_DNA"/>
</dbReference>
<dbReference type="Pfam" id="PF13996">
    <property type="entry name" value="YobH"/>
    <property type="match status" value="1"/>
</dbReference>
<evidence type="ECO:0000313" key="7">
    <source>
        <dbReference type="Proteomes" id="UP000255248"/>
    </source>
</evidence>
<keyword evidence="2" id="KW-0732">Signal</keyword>
<proteinExistence type="predicted"/>
<feature type="transmembrane region" description="Helical" evidence="3">
    <location>
        <begin position="7"/>
        <end position="26"/>
    </location>
</feature>
<accession>A0A376DF54</accession>
<keyword evidence="3" id="KW-1133">Transmembrane helix</keyword>
<dbReference type="RefSeq" id="WP_024523378.1">
    <property type="nucleotide sequence ID" value="NZ_CP016043.1"/>
</dbReference>
<evidence type="ECO:0000313" key="6">
    <source>
        <dbReference type="Proteomes" id="UP000175893"/>
    </source>
</evidence>
<evidence type="ECO:0000256" key="2">
    <source>
        <dbReference type="ARBA" id="ARBA00022729"/>
    </source>
</evidence>
<dbReference type="InterPro" id="IPR025611">
    <property type="entry name" value="YobH"/>
</dbReference>
<reference evidence="5 7" key="2">
    <citation type="submission" date="2018-06" db="EMBL/GenBank/DDBJ databases">
        <authorList>
            <consortium name="Pathogen Informatics"/>
            <person name="Doyle S."/>
        </authorList>
    </citation>
    <scope>NUCLEOTIDE SEQUENCE [LARGE SCALE GENOMIC DNA]</scope>
    <source>
        <strain evidence="5 7">NCTC12121</strain>
    </source>
</reference>
<reference evidence="4 6" key="1">
    <citation type="submission" date="2016-06" db="EMBL/GenBank/DDBJ databases">
        <title>Complete genome sequence of Edwardsiella hoshinae ATCC 35051.</title>
        <authorList>
            <person name="Reichley S.R."/>
            <person name="Waldbieser G.C."/>
            <person name="Lawrence M.L."/>
            <person name="Griffin M.J."/>
        </authorList>
    </citation>
    <scope>NUCLEOTIDE SEQUENCE [LARGE SCALE GENOMIC DNA]</scope>
    <source>
        <strain evidence="4 6">ATCC 35051</strain>
    </source>
</reference>
<dbReference type="EMBL" id="UFXZ01000001">
    <property type="protein sequence ID" value="STC88376.1"/>
    <property type="molecule type" value="Genomic_DNA"/>
</dbReference>
<dbReference type="Proteomes" id="UP000175893">
    <property type="component" value="Chromosome"/>
</dbReference>
<keyword evidence="6" id="KW-1185">Reference proteome</keyword>
<evidence type="ECO:0000256" key="3">
    <source>
        <dbReference type="SAM" id="Phobius"/>
    </source>
</evidence>
<name>A0A376DF54_9GAMM</name>
<evidence type="ECO:0000313" key="5">
    <source>
        <dbReference type="EMBL" id="STC88376.1"/>
    </source>
</evidence>
<evidence type="ECO:0000256" key="1">
    <source>
        <dbReference type="ARBA" id="ARBA00019316"/>
    </source>
</evidence>
<organism evidence="5 7">
    <name type="scientific">Edwardsiella hoshinae</name>
    <dbReference type="NCBI Taxonomy" id="93378"/>
    <lineage>
        <taxon>Bacteria</taxon>
        <taxon>Pseudomonadati</taxon>
        <taxon>Pseudomonadota</taxon>
        <taxon>Gammaproteobacteria</taxon>
        <taxon>Enterobacterales</taxon>
        <taxon>Hafniaceae</taxon>
        <taxon>Edwardsiella</taxon>
    </lineage>
</organism>
<dbReference type="OrthoDB" id="6415197at2"/>
<keyword evidence="3" id="KW-0472">Membrane</keyword>
<evidence type="ECO:0000313" key="4">
    <source>
        <dbReference type="EMBL" id="AOV97018.1"/>
    </source>
</evidence>
<dbReference type="KEGG" id="eho:A9798_08585"/>
<gene>
    <name evidence="4" type="ORF">A9798_08585</name>
    <name evidence="5" type="ORF">NCTC12121_01774</name>
</gene>
<keyword evidence="3" id="KW-0812">Transmembrane</keyword>
<protein>
    <recommendedName>
        <fullName evidence="1">Uncharacterized protein YobH</fullName>
    </recommendedName>
</protein>
<dbReference type="Proteomes" id="UP000255248">
    <property type="component" value="Unassembled WGS sequence"/>
</dbReference>
<dbReference type="AlphaFoldDB" id="A0A376DF54"/>
<sequence length="79" mass="8711">MRLLKTTLLLLIVAYLAMLFTGYGFLVNGGKKLGGLALECQYLSAYGLKSEHQLRDPHGVIGRGECPLLHAVATPFWQH</sequence>